<keyword evidence="4" id="KW-1185">Reference proteome</keyword>
<name>A0A1I5LL12_9PSEU</name>
<evidence type="ECO:0000313" key="4">
    <source>
        <dbReference type="Proteomes" id="UP000198727"/>
    </source>
</evidence>
<comment type="similarity">
    <text evidence="1">Belongs to the AHA1 family.</text>
</comment>
<evidence type="ECO:0000259" key="2">
    <source>
        <dbReference type="Pfam" id="PF08327"/>
    </source>
</evidence>
<dbReference type="SUPFAM" id="SSF55961">
    <property type="entry name" value="Bet v1-like"/>
    <property type="match status" value="1"/>
</dbReference>
<sequence>MIDVTEQVNSTSRQLGSRTLEAGEARVLTISRTYDTSVDDVWDACTNPERLPRWFLPVSGELEVGGRYQLEGNAGGTVERCDPPTSFAATWEFGGKVSWIEVRLSAASGGGTRFQLEHLALLEDDDTLWATYGPGALGIGWDLALYGLALHLATGEAVDEKEYEAWTMSEEGHRFVTLANESWRAASIAFGTDPEEAKAAAERSTAFYTGTEAPAES</sequence>
<dbReference type="Gene3D" id="3.30.530.20">
    <property type="match status" value="1"/>
</dbReference>
<reference evidence="4" key="1">
    <citation type="submission" date="2016-10" db="EMBL/GenBank/DDBJ databases">
        <authorList>
            <person name="Varghese N."/>
            <person name="Submissions S."/>
        </authorList>
    </citation>
    <scope>NUCLEOTIDE SEQUENCE [LARGE SCALE GENOMIC DNA]</scope>
    <source>
        <strain evidence="4">CGMCC 4.5579</strain>
    </source>
</reference>
<dbReference type="EMBL" id="FOWW01000001">
    <property type="protein sequence ID" value="SFO98008.1"/>
    <property type="molecule type" value="Genomic_DNA"/>
</dbReference>
<dbReference type="AlphaFoldDB" id="A0A1I5LL12"/>
<dbReference type="Pfam" id="PF08327">
    <property type="entry name" value="AHSA1"/>
    <property type="match status" value="1"/>
</dbReference>
<evidence type="ECO:0000313" key="3">
    <source>
        <dbReference type="EMBL" id="SFO98008.1"/>
    </source>
</evidence>
<protein>
    <submittedName>
        <fullName evidence="3">Uncharacterized conserved protein YndB, AHSA1/START domain</fullName>
    </submittedName>
</protein>
<evidence type="ECO:0000256" key="1">
    <source>
        <dbReference type="ARBA" id="ARBA00006817"/>
    </source>
</evidence>
<dbReference type="RefSeq" id="WP_092527432.1">
    <property type="nucleotide sequence ID" value="NZ_FOWW01000001.1"/>
</dbReference>
<dbReference type="InterPro" id="IPR023393">
    <property type="entry name" value="START-like_dom_sf"/>
</dbReference>
<dbReference type="CDD" id="cd08899">
    <property type="entry name" value="SRPBCC_CalC_Aha1-like_6"/>
    <property type="match status" value="1"/>
</dbReference>
<feature type="domain" description="Activator of Hsp90 ATPase homologue 1/2-like C-terminal" evidence="2">
    <location>
        <begin position="35"/>
        <end position="124"/>
    </location>
</feature>
<dbReference type="Proteomes" id="UP000198727">
    <property type="component" value="Unassembled WGS sequence"/>
</dbReference>
<accession>A0A1I5LL12</accession>
<organism evidence="3 4">
    <name type="scientific">Amycolatopsis arida</name>
    <dbReference type="NCBI Taxonomy" id="587909"/>
    <lineage>
        <taxon>Bacteria</taxon>
        <taxon>Bacillati</taxon>
        <taxon>Actinomycetota</taxon>
        <taxon>Actinomycetes</taxon>
        <taxon>Pseudonocardiales</taxon>
        <taxon>Pseudonocardiaceae</taxon>
        <taxon>Amycolatopsis</taxon>
    </lineage>
</organism>
<proteinExistence type="inferred from homology"/>
<gene>
    <name evidence="3" type="ORF">SAMN05421810_101582</name>
</gene>
<dbReference type="OrthoDB" id="8117292at2"/>
<dbReference type="InterPro" id="IPR013538">
    <property type="entry name" value="ASHA1/2-like_C"/>
</dbReference>
<dbReference type="STRING" id="587909.SAMN05421810_101582"/>